<proteinExistence type="inferred from homology"/>
<sequence length="587" mass="64507">MGNSMNPASSKVHSACFNAQQDCFSVATDSGIRLFNSHPAVLLRSFSREQIGGVKVSSILHRSNIIVFVGGGSYAKFPPNTVMVWDDKQQELVLEVTVAGGPILNVLLAFSKLIVLQDKRIHVFQFPNPCKLIRTEEIRYNPAGLAAIGCDSNGASQMLAYPGFKVGSVQLVNLNNMSESASLSPRGIDAHLTEVTQLALNNQATLLATGSAKGTLLSRLLLYLAANDAPHSSLYRIFDTNSLTNRCLMEFRRGADPCTLHCLQFSPCSSFLAASSDKGTIHIFTLRDTDDAKRGILHKVGLTKGERRSTVQISLEPRVLACGFIKGYMGHRGFGQASRISKVKQPSKKEEKYSRAPNPNARNYFDEMAPVNGFRELTEEQLSEAQARRDEFRDEVSKRMGELLLRGVTMLDAYCQICNGILMEDRNGVRSCVTCDLFAERTKEGSRLVAEVPLDATADGVTPGNSLLASEEPPSQQRNVVRMMNVDRKQWAGEEFQARRSTPTVRSRESTPSAPATVPMASNVRSSPAAIPCSLDGYNAALLAVDRKLKWASEKVERSENVSEIREMFALINEGVKIIKSMKIDHN</sequence>
<evidence type="ECO:0000256" key="1">
    <source>
        <dbReference type="ARBA" id="ARBA00022574"/>
    </source>
</evidence>
<keyword evidence="3" id="KW-0072">Autophagy</keyword>
<dbReference type="Pfam" id="PF21032">
    <property type="entry name" value="PROPPIN"/>
    <property type="match status" value="1"/>
</dbReference>
<organism evidence="6 7">
    <name type="scientific">Ancylostoma duodenale</name>
    <dbReference type="NCBI Taxonomy" id="51022"/>
    <lineage>
        <taxon>Eukaryota</taxon>
        <taxon>Metazoa</taxon>
        <taxon>Ecdysozoa</taxon>
        <taxon>Nematoda</taxon>
        <taxon>Chromadorea</taxon>
        <taxon>Rhabditida</taxon>
        <taxon>Rhabditina</taxon>
        <taxon>Rhabditomorpha</taxon>
        <taxon>Strongyloidea</taxon>
        <taxon>Ancylostomatidae</taxon>
        <taxon>Ancylostomatinae</taxon>
        <taxon>Ancylostoma</taxon>
    </lineage>
</organism>
<dbReference type="Pfam" id="PF06677">
    <property type="entry name" value="Auto_anti-p27"/>
    <property type="match status" value="1"/>
</dbReference>
<dbReference type="EMBL" id="KN728174">
    <property type="protein sequence ID" value="KIH64244.1"/>
    <property type="molecule type" value="Genomic_DNA"/>
</dbReference>
<dbReference type="AlphaFoldDB" id="A0A0C2GYM5"/>
<evidence type="ECO:0000256" key="5">
    <source>
        <dbReference type="SAM" id="MobiDB-lite"/>
    </source>
</evidence>
<dbReference type="PANTHER" id="PTHR11227">
    <property type="entry name" value="WD-REPEAT PROTEIN INTERACTING WITH PHOSPHOINOSIDES WIPI -RELATED"/>
    <property type="match status" value="1"/>
</dbReference>
<dbReference type="SMART" id="SM00320">
    <property type="entry name" value="WD40"/>
    <property type="match status" value="2"/>
</dbReference>
<dbReference type="GO" id="GO:0005737">
    <property type="term" value="C:cytoplasm"/>
    <property type="evidence" value="ECO:0007669"/>
    <property type="project" value="UniProtKB-ARBA"/>
</dbReference>
<reference evidence="6 7" key="1">
    <citation type="submission" date="2013-12" db="EMBL/GenBank/DDBJ databases">
        <title>Draft genome of the parsitic nematode Ancylostoma duodenale.</title>
        <authorList>
            <person name="Mitreva M."/>
        </authorList>
    </citation>
    <scope>NUCLEOTIDE SEQUENCE [LARGE SCALE GENOMIC DNA]</scope>
    <source>
        <strain evidence="6 7">Zhejiang</strain>
    </source>
</reference>
<feature type="region of interest" description="Disordered" evidence="5">
    <location>
        <begin position="338"/>
        <end position="365"/>
    </location>
</feature>
<gene>
    <name evidence="6" type="ORF">ANCDUO_05446</name>
</gene>
<name>A0A0C2GYM5_9BILA</name>
<comment type="similarity">
    <text evidence="4">Belongs to the WD repeat PROPPIN family.</text>
</comment>
<dbReference type="InterPro" id="IPR048720">
    <property type="entry name" value="PROPPIN"/>
</dbReference>
<evidence type="ECO:0000256" key="3">
    <source>
        <dbReference type="ARBA" id="ARBA00023006"/>
    </source>
</evidence>
<dbReference type="Proteomes" id="UP000054047">
    <property type="component" value="Unassembled WGS sequence"/>
</dbReference>
<dbReference type="InterPro" id="IPR001680">
    <property type="entry name" value="WD40_rpt"/>
</dbReference>
<keyword evidence="7" id="KW-1185">Reference proteome</keyword>
<evidence type="ECO:0000313" key="7">
    <source>
        <dbReference type="Proteomes" id="UP000054047"/>
    </source>
</evidence>
<evidence type="ECO:0000313" key="6">
    <source>
        <dbReference type="EMBL" id="KIH64244.1"/>
    </source>
</evidence>
<keyword evidence="1" id="KW-0853">WD repeat</keyword>
<dbReference type="InterPro" id="IPR015943">
    <property type="entry name" value="WD40/YVTN_repeat-like_dom_sf"/>
</dbReference>
<dbReference type="GO" id="GO:0006914">
    <property type="term" value="P:autophagy"/>
    <property type="evidence" value="ECO:0007669"/>
    <property type="project" value="UniProtKB-KW"/>
</dbReference>
<dbReference type="InterPro" id="IPR009563">
    <property type="entry name" value="SSSCA1"/>
</dbReference>
<evidence type="ECO:0000256" key="4">
    <source>
        <dbReference type="ARBA" id="ARBA00025740"/>
    </source>
</evidence>
<dbReference type="OrthoDB" id="1667587at2759"/>
<dbReference type="Gene3D" id="2.130.10.10">
    <property type="entry name" value="YVTN repeat-like/Quinoprotein amine dehydrogenase"/>
    <property type="match status" value="1"/>
</dbReference>
<evidence type="ECO:0000256" key="2">
    <source>
        <dbReference type="ARBA" id="ARBA00022737"/>
    </source>
</evidence>
<protein>
    <submittedName>
        <fullName evidence="6">Sjogren'S syndrome/scleroderma autoantigen 1</fullName>
    </submittedName>
</protein>
<feature type="compositionally biased region" description="Polar residues" evidence="5">
    <location>
        <begin position="499"/>
        <end position="514"/>
    </location>
</feature>
<dbReference type="InterPro" id="IPR036322">
    <property type="entry name" value="WD40_repeat_dom_sf"/>
</dbReference>
<keyword evidence="2" id="KW-0677">Repeat</keyword>
<accession>A0A0C2GYM5</accession>
<dbReference type="SUPFAM" id="SSF50978">
    <property type="entry name" value="WD40 repeat-like"/>
    <property type="match status" value="1"/>
</dbReference>
<feature type="region of interest" description="Disordered" evidence="5">
    <location>
        <begin position="497"/>
        <end position="521"/>
    </location>
</feature>